<organism evidence="2 3">
    <name type="scientific">Lysinibacillus composti</name>
    <dbReference type="NCBI Taxonomy" id="720633"/>
    <lineage>
        <taxon>Bacteria</taxon>
        <taxon>Bacillati</taxon>
        <taxon>Bacillota</taxon>
        <taxon>Bacilli</taxon>
        <taxon>Bacillales</taxon>
        <taxon>Bacillaceae</taxon>
        <taxon>Lysinibacillus</taxon>
    </lineage>
</organism>
<dbReference type="OrthoDB" id="5361545at2"/>
<evidence type="ECO:0000259" key="1">
    <source>
        <dbReference type="Pfam" id="PF03413"/>
    </source>
</evidence>
<dbReference type="AlphaFoldDB" id="A0A3N9UI36"/>
<evidence type="ECO:0000313" key="3">
    <source>
        <dbReference type="Proteomes" id="UP000274033"/>
    </source>
</evidence>
<feature type="domain" description="PepSY" evidence="1">
    <location>
        <begin position="118"/>
        <end position="177"/>
    </location>
</feature>
<dbReference type="InterPro" id="IPR025711">
    <property type="entry name" value="PepSY"/>
</dbReference>
<protein>
    <recommendedName>
        <fullName evidence="1">PepSY domain-containing protein</fullName>
    </recommendedName>
</protein>
<dbReference type="Proteomes" id="UP000274033">
    <property type="component" value="Unassembled WGS sequence"/>
</dbReference>
<evidence type="ECO:0000313" key="2">
    <source>
        <dbReference type="EMBL" id="RQW75773.1"/>
    </source>
</evidence>
<sequence>MKKYIISALAVGIIAGGGYTFVNADIQDEENQAELAKQAQITEQEATKIALEKVPGTVNEVELENEDGLIVYEFEIVGEDGSEQDLDVDAKTGEIVKVEADDDENDDFSQADLAKQAKITKDEASENALEQVPGTVTEVELDDENGLVVYDVEINAKDGTQQSVKVDAKTGKIVNVELETDDDNKV</sequence>
<dbReference type="Gene3D" id="3.10.450.40">
    <property type="match status" value="2"/>
</dbReference>
<proteinExistence type="predicted"/>
<dbReference type="RefSeq" id="WP_124762852.1">
    <property type="nucleotide sequence ID" value="NZ_JAFBDY010000002.1"/>
</dbReference>
<keyword evidence="3" id="KW-1185">Reference proteome</keyword>
<name>A0A3N9UI36_9BACI</name>
<feature type="domain" description="PepSY" evidence="1">
    <location>
        <begin position="41"/>
        <end position="99"/>
    </location>
</feature>
<accession>A0A3N9UI36</accession>
<comment type="caution">
    <text evidence="2">The sequence shown here is derived from an EMBL/GenBank/DDBJ whole genome shotgun (WGS) entry which is preliminary data.</text>
</comment>
<dbReference type="EMBL" id="RRCT01000002">
    <property type="protein sequence ID" value="RQW75773.1"/>
    <property type="molecule type" value="Genomic_DNA"/>
</dbReference>
<gene>
    <name evidence="2" type="ORF">EBB45_03915</name>
</gene>
<reference evidence="2 3" key="1">
    <citation type="journal article" date="2013" name="J. Microbiol.">
        <title>Lysinibacillus chungkukjangi sp. nov., isolated from Chungkukjang, Korean fermented soybean food.</title>
        <authorList>
            <person name="Kim S.J."/>
            <person name="Jang Y.H."/>
            <person name="Hamada M."/>
            <person name="Ahn J.H."/>
            <person name="Weon H.Y."/>
            <person name="Suzuki K."/>
            <person name="Whang K.S."/>
            <person name="Kwon S.W."/>
        </authorList>
    </citation>
    <scope>NUCLEOTIDE SEQUENCE [LARGE SCALE GENOMIC DNA]</scope>
    <source>
        <strain evidence="2 3">MCCC 1A12701</strain>
    </source>
</reference>
<dbReference type="Pfam" id="PF03413">
    <property type="entry name" value="PepSY"/>
    <property type="match status" value="2"/>
</dbReference>